<sequence length="474" mass="51799">MSEHLKKVAIIGGGIAGITAAYYLQKEAKEKGLPIESVLIEASPRLGGKIQTYTENGYVIEKGPDSFLARKLSASRLAEEAGLKDQLVHNGAGKSYILVKDQLHSMPGGAIMGIPTKITPFITSGLFSPLGKLRAGGDFILPRSKVAGDQSLGQFFRRRFGNEVVDHLIEPLLSGIYAGDIDQMSLLATFPQFYEVEQKYRSLILGMKKATPKRKPQEKGQPAKKSPGMFLSLKGGLESLVRAIEAKLAPGTVIKGVAVENVKRVDGHYVVQLSSGEERTFDSIIVSVPHKQTAKIFSDYSFFEPFKEIPSTSVANVAMAFPASAVKRDIDGTGFIISRDSGYSMTAVTWTHKKWPHSAPSGKALLRCYVGRPGDEEIVSRSDEEIVQTVLHELNKTMNIDAEPELTVITRWHDAMPQYTVGHKDRMKTITTKMASELPGVFLAGASYEGLGVPDCIDQGEKAVKKVLEYLSER</sequence>
<dbReference type="InterPro" id="IPR036188">
    <property type="entry name" value="FAD/NAD-bd_sf"/>
</dbReference>
<dbReference type="InterPro" id="IPR002937">
    <property type="entry name" value="Amino_oxidase"/>
</dbReference>
<keyword evidence="11" id="KW-0963">Cytoplasm</keyword>
<comment type="similarity">
    <text evidence="4 11">Belongs to the protoporphyrinogen/coproporphyrinogen oxidase family. Coproporphyrinogen III oxidase subfamily.</text>
</comment>
<keyword evidence="14" id="KW-1185">Reference proteome</keyword>
<evidence type="ECO:0000256" key="4">
    <source>
        <dbReference type="ARBA" id="ARBA00008310"/>
    </source>
</evidence>
<dbReference type="Proteomes" id="UP000625804">
    <property type="component" value="Unassembled WGS sequence"/>
</dbReference>
<evidence type="ECO:0000256" key="2">
    <source>
        <dbReference type="ARBA" id="ARBA00001974"/>
    </source>
</evidence>
<evidence type="ECO:0000256" key="9">
    <source>
        <dbReference type="ARBA" id="ARBA00023002"/>
    </source>
</evidence>
<organism evidence="13 14">
    <name type="scientific">Calidifontibacillus erzurumensis</name>
    <dbReference type="NCBI Taxonomy" id="2741433"/>
    <lineage>
        <taxon>Bacteria</taxon>
        <taxon>Bacillati</taxon>
        <taxon>Bacillota</taxon>
        <taxon>Bacilli</taxon>
        <taxon>Bacillales</taxon>
        <taxon>Bacillaceae</taxon>
        <taxon>Calidifontibacillus/Schinkia group</taxon>
        <taxon>Calidifontibacillus</taxon>
    </lineage>
</organism>
<keyword evidence="10 11" id="KW-0350">Heme biosynthesis</keyword>
<dbReference type="GO" id="GO:0005737">
    <property type="term" value="C:cytoplasm"/>
    <property type="evidence" value="ECO:0007669"/>
    <property type="project" value="UniProtKB-SubCell"/>
</dbReference>
<evidence type="ECO:0000256" key="1">
    <source>
        <dbReference type="ARBA" id="ARBA00001755"/>
    </source>
</evidence>
<name>A0A8J8GGR0_9BACI</name>
<evidence type="ECO:0000256" key="6">
    <source>
        <dbReference type="ARBA" id="ARBA00019046"/>
    </source>
</evidence>
<evidence type="ECO:0000256" key="5">
    <source>
        <dbReference type="ARBA" id="ARBA00012402"/>
    </source>
</evidence>
<proteinExistence type="inferred from homology"/>
<comment type="subcellular location">
    <subcellularLocation>
        <location evidence="11">Cytoplasm</location>
    </subcellularLocation>
</comment>
<dbReference type="EC" id="1.3.3.15" evidence="5 11"/>
<dbReference type="NCBIfam" id="NF008845">
    <property type="entry name" value="PRK11883.1-5"/>
    <property type="match status" value="1"/>
</dbReference>
<dbReference type="AlphaFoldDB" id="A0A8J8GGR0"/>
<keyword evidence="8 11" id="KW-0274">FAD</keyword>
<dbReference type="NCBIfam" id="TIGR00562">
    <property type="entry name" value="proto_IX_ox"/>
    <property type="match status" value="1"/>
</dbReference>
<evidence type="ECO:0000313" key="13">
    <source>
        <dbReference type="EMBL" id="NSL52010.1"/>
    </source>
</evidence>
<dbReference type="SUPFAM" id="SSF54373">
    <property type="entry name" value="FAD-linked reductases, C-terminal domain"/>
    <property type="match status" value="1"/>
</dbReference>
<comment type="cofactor">
    <cofactor evidence="2 11">
        <name>FAD</name>
        <dbReference type="ChEBI" id="CHEBI:57692"/>
    </cofactor>
</comment>
<dbReference type="EMBL" id="JABTTE010000011">
    <property type="protein sequence ID" value="NSL52010.1"/>
    <property type="molecule type" value="Genomic_DNA"/>
</dbReference>
<evidence type="ECO:0000256" key="7">
    <source>
        <dbReference type="ARBA" id="ARBA00022630"/>
    </source>
</evidence>
<reference evidence="13" key="1">
    <citation type="submission" date="2020-06" db="EMBL/GenBank/DDBJ databases">
        <title>A novel thermopfilic bacterium from Erzurum, Turkey.</title>
        <authorList>
            <person name="Adiguzel A."/>
            <person name="Ay H."/>
            <person name="Baltaci M.O."/>
        </authorList>
    </citation>
    <scope>NUCLEOTIDE SEQUENCE</scope>
    <source>
        <strain evidence="13">P2</strain>
    </source>
</reference>
<evidence type="ECO:0000256" key="8">
    <source>
        <dbReference type="ARBA" id="ARBA00022827"/>
    </source>
</evidence>
<comment type="pathway">
    <text evidence="3 11">Porphyrin-containing compound metabolism; protoheme biosynthesis.</text>
</comment>
<keyword evidence="9 11" id="KW-0560">Oxidoreductase</keyword>
<keyword evidence="7 11" id="KW-0285">Flavoprotein</keyword>
<dbReference type="Gene3D" id="1.10.3110.10">
    <property type="entry name" value="protoporphyrinogen ix oxidase, domain 3"/>
    <property type="match status" value="1"/>
</dbReference>
<dbReference type="Gene3D" id="3.50.50.60">
    <property type="entry name" value="FAD/NAD(P)-binding domain"/>
    <property type="match status" value="1"/>
</dbReference>
<comment type="caution">
    <text evidence="13">The sequence shown here is derived from an EMBL/GenBank/DDBJ whole genome shotgun (WGS) entry which is preliminary data.</text>
</comment>
<dbReference type="InterPro" id="IPR004572">
    <property type="entry name" value="Protoporphyrinogen_oxidase"/>
</dbReference>
<dbReference type="Pfam" id="PF01593">
    <property type="entry name" value="Amino_oxidase"/>
    <property type="match status" value="1"/>
</dbReference>
<evidence type="ECO:0000313" key="14">
    <source>
        <dbReference type="Proteomes" id="UP000625804"/>
    </source>
</evidence>
<dbReference type="GO" id="GO:0006783">
    <property type="term" value="P:heme biosynthetic process"/>
    <property type="evidence" value="ECO:0007669"/>
    <property type="project" value="UniProtKB-UniRule"/>
</dbReference>
<comment type="function">
    <text evidence="11">Involved in coproporphyrin-dependent heme b biosynthesis. Catalyzes the oxidation of coproporphyrinogen III to coproporphyrin III.</text>
</comment>
<dbReference type="GO" id="GO:0004729">
    <property type="term" value="F:oxygen-dependent protoporphyrinogen oxidase activity"/>
    <property type="evidence" value="ECO:0007669"/>
    <property type="project" value="UniProtKB-UniRule"/>
</dbReference>
<comment type="catalytic activity">
    <reaction evidence="1">
        <text>coproporphyrinogen III + 3 O2 = coproporphyrin III + 3 H2O2</text>
        <dbReference type="Rhea" id="RHEA:43436"/>
        <dbReference type="ChEBI" id="CHEBI:15379"/>
        <dbReference type="ChEBI" id="CHEBI:16240"/>
        <dbReference type="ChEBI" id="CHEBI:57309"/>
        <dbReference type="ChEBI" id="CHEBI:131725"/>
        <dbReference type="EC" id="1.3.3.15"/>
    </reaction>
    <physiologicalReaction direction="left-to-right" evidence="1">
        <dbReference type="Rhea" id="RHEA:43437"/>
    </physiologicalReaction>
</comment>
<evidence type="ECO:0000259" key="12">
    <source>
        <dbReference type="Pfam" id="PF01593"/>
    </source>
</evidence>
<dbReference type="UniPathway" id="UPA00252"/>
<evidence type="ECO:0000256" key="11">
    <source>
        <dbReference type="RuleBase" id="RU364052"/>
    </source>
</evidence>
<evidence type="ECO:0000256" key="10">
    <source>
        <dbReference type="ARBA" id="ARBA00023133"/>
    </source>
</evidence>
<dbReference type="PANTHER" id="PTHR42923:SF3">
    <property type="entry name" value="PROTOPORPHYRINOGEN OXIDASE"/>
    <property type="match status" value="1"/>
</dbReference>
<protein>
    <recommendedName>
        <fullName evidence="6 11">Coproporphyrinogen III oxidase</fullName>
        <ecNumber evidence="5 11">1.3.3.15</ecNumber>
    </recommendedName>
</protein>
<feature type="domain" description="Amine oxidase" evidence="12">
    <location>
        <begin position="15"/>
        <end position="468"/>
    </location>
</feature>
<dbReference type="Gene3D" id="3.90.660.20">
    <property type="entry name" value="Protoporphyrinogen oxidase, mitochondrial, domain 2"/>
    <property type="match status" value="1"/>
</dbReference>
<dbReference type="InterPro" id="IPR050464">
    <property type="entry name" value="Zeta_carotene_desat/Oxidored"/>
</dbReference>
<dbReference type="PANTHER" id="PTHR42923">
    <property type="entry name" value="PROTOPORPHYRINOGEN OXIDASE"/>
    <property type="match status" value="1"/>
</dbReference>
<gene>
    <name evidence="13" type="primary">hemY</name>
    <name evidence="13" type="ORF">HR057_09625</name>
</gene>
<accession>A0A8J8GGR0</accession>
<evidence type="ECO:0000256" key="3">
    <source>
        <dbReference type="ARBA" id="ARBA00004744"/>
    </source>
</evidence>
<dbReference type="SUPFAM" id="SSF51905">
    <property type="entry name" value="FAD/NAD(P)-binding domain"/>
    <property type="match status" value="1"/>
</dbReference>
<dbReference type="RefSeq" id="WP_173731213.1">
    <property type="nucleotide sequence ID" value="NZ_JABTTE010000011.1"/>
</dbReference>